<dbReference type="SMART" id="SM00400">
    <property type="entry name" value="ZnF_CHCC"/>
    <property type="match status" value="1"/>
</dbReference>
<keyword evidence="8" id="KW-0862">Zinc</keyword>
<gene>
    <name evidence="12" type="primary">dnaG</name>
    <name evidence="14" type="ORF">NBRC3293_0089</name>
</gene>
<dbReference type="PANTHER" id="PTHR30313">
    <property type="entry name" value="DNA PRIMASE"/>
    <property type="match status" value="1"/>
</dbReference>
<dbReference type="InterPro" id="IPR036977">
    <property type="entry name" value="DNA_primase_Znf_CHC2"/>
</dbReference>
<keyword evidence="5 12" id="KW-0235">DNA replication</keyword>
<feature type="domain" description="Toprim" evidence="13">
    <location>
        <begin position="268"/>
        <end position="350"/>
    </location>
</feature>
<evidence type="ECO:0000256" key="6">
    <source>
        <dbReference type="ARBA" id="ARBA00022723"/>
    </source>
</evidence>
<evidence type="ECO:0000256" key="5">
    <source>
        <dbReference type="ARBA" id="ARBA00022705"/>
    </source>
</evidence>
<evidence type="ECO:0000256" key="10">
    <source>
        <dbReference type="ARBA" id="ARBA00023125"/>
    </source>
</evidence>
<keyword evidence="9" id="KW-0460">Magnesium</keyword>
<protein>
    <recommendedName>
        <fullName evidence="12">DNA primase</fullName>
        <ecNumber evidence="12">2.7.7.101</ecNumber>
    </recommendedName>
</protein>
<dbReference type="GO" id="GO:0003899">
    <property type="term" value="F:DNA-directed RNA polymerase activity"/>
    <property type="evidence" value="ECO:0007669"/>
    <property type="project" value="UniProtKB-UniRule"/>
</dbReference>
<keyword evidence="4 12" id="KW-0548">Nucleotidyltransferase</keyword>
<comment type="similarity">
    <text evidence="12">Belongs to the DnaG primase family.</text>
</comment>
<dbReference type="GO" id="GO:1990077">
    <property type="term" value="C:primosome complex"/>
    <property type="evidence" value="ECO:0007669"/>
    <property type="project" value="UniProtKB-KW"/>
</dbReference>
<evidence type="ECO:0000256" key="12">
    <source>
        <dbReference type="HAMAP-Rule" id="MF_00974"/>
    </source>
</evidence>
<evidence type="ECO:0000256" key="4">
    <source>
        <dbReference type="ARBA" id="ARBA00022695"/>
    </source>
</evidence>
<dbReference type="GO" id="GO:0005737">
    <property type="term" value="C:cytoplasm"/>
    <property type="evidence" value="ECO:0007669"/>
    <property type="project" value="TreeGrafter"/>
</dbReference>
<dbReference type="InterPro" id="IPR030846">
    <property type="entry name" value="DnaG_bac"/>
</dbReference>
<evidence type="ECO:0000313" key="15">
    <source>
        <dbReference type="Proteomes" id="UP000484858"/>
    </source>
</evidence>
<dbReference type="HAMAP" id="MF_00974">
    <property type="entry name" value="DNA_primase_DnaG"/>
    <property type="match status" value="1"/>
</dbReference>
<keyword evidence="3 12" id="KW-0808">Transferase</keyword>
<dbReference type="GO" id="GO:0008270">
    <property type="term" value="F:zinc ion binding"/>
    <property type="evidence" value="ECO:0007669"/>
    <property type="project" value="UniProtKB-KW"/>
</dbReference>
<evidence type="ECO:0000313" key="14">
    <source>
        <dbReference type="EMBL" id="GEM15592.1"/>
    </source>
</evidence>
<evidence type="ECO:0000256" key="2">
    <source>
        <dbReference type="ARBA" id="ARBA00022515"/>
    </source>
</evidence>
<comment type="caution">
    <text evidence="12">Lacks conserved residue(s) required for the propagation of feature annotation.</text>
</comment>
<proteinExistence type="inferred from homology"/>
<evidence type="ECO:0000256" key="11">
    <source>
        <dbReference type="ARBA" id="ARBA00023163"/>
    </source>
</evidence>
<reference evidence="14 15" key="1">
    <citation type="submission" date="2013-04" db="EMBL/GenBank/DDBJ databases">
        <title>Gluconobacter oxydans NBRC 3293 whole genome sequence.</title>
        <authorList>
            <person name="Matsutani M."/>
            <person name="Yakushi T."/>
            <person name="Matsushita K."/>
        </authorList>
    </citation>
    <scope>NUCLEOTIDE SEQUENCE [LARGE SCALE GENOMIC DNA]</scope>
    <source>
        <strain evidence="14 15">NBRC 3293</strain>
    </source>
</reference>
<comment type="catalytic activity">
    <reaction evidence="12">
        <text>ssDNA + n NTP = ssDNA/pppN(pN)n-1 hybrid + (n-1) diphosphate.</text>
        <dbReference type="EC" id="2.7.7.101"/>
    </reaction>
</comment>
<dbReference type="Pfam" id="PF08275">
    <property type="entry name" value="DNAG_N"/>
    <property type="match status" value="1"/>
</dbReference>
<dbReference type="SUPFAM" id="SSF57783">
    <property type="entry name" value="Zinc beta-ribbon"/>
    <property type="match status" value="1"/>
</dbReference>
<evidence type="ECO:0000256" key="7">
    <source>
        <dbReference type="ARBA" id="ARBA00022771"/>
    </source>
</evidence>
<dbReference type="InterPro" id="IPR050219">
    <property type="entry name" value="DnaG_primase"/>
</dbReference>
<keyword evidence="2 12" id="KW-0639">Primosome</keyword>
<evidence type="ECO:0000256" key="9">
    <source>
        <dbReference type="ARBA" id="ARBA00022842"/>
    </source>
</evidence>
<dbReference type="Gene3D" id="3.90.980.10">
    <property type="entry name" value="DNA primase, catalytic core, N-terminal domain"/>
    <property type="match status" value="1"/>
</dbReference>
<dbReference type="Proteomes" id="UP000484858">
    <property type="component" value="Unassembled WGS sequence"/>
</dbReference>
<name>A0A829WX82_GLUOY</name>
<evidence type="ECO:0000256" key="8">
    <source>
        <dbReference type="ARBA" id="ARBA00022833"/>
    </source>
</evidence>
<keyword evidence="1 12" id="KW-0240">DNA-directed RNA polymerase</keyword>
<keyword evidence="10 12" id="KW-0238">DNA-binding</keyword>
<keyword evidence="7" id="KW-0863">Zinc-finger</keyword>
<evidence type="ECO:0000259" key="13">
    <source>
        <dbReference type="PROSITE" id="PS50880"/>
    </source>
</evidence>
<dbReference type="GO" id="GO:0003677">
    <property type="term" value="F:DNA binding"/>
    <property type="evidence" value="ECO:0007669"/>
    <property type="project" value="UniProtKB-KW"/>
</dbReference>
<dbReference type="InterPro" id="IPR002694">
    <property type="entry name" value="Znf_CHC2"/>
</dbReference>
<dbReference type="PANTHER" id="PTHR30313:SF2">
    <property type="entry name" value="DNA PRIMASE"/>
    <property type="match status" value="1"/>
</dbReference>
<evidence type="ECO:0000256" key="3">
    <source>
        <dbReference type="ARBA" id="ARBA00022679"/>
    </source>
</evidence>
<keyword evidence="6" id="KW-0479">Metal-binding</keyword>
<dbReference type="Pfam" id="PF13662">
    <property type="entry name" value="Toprim_4"/>
    <property type="match status" value="1"/>
</dbReference>
<dbReference type="CDD" id="cd03364">
    <property type="entry name" value="TOPRIM_DnaG_primases"/>
    <property type="match status" value="1"/>
</dbReference>
<organism evidence="14 15">
    <name type="scientific">Gluconobacter oxydans NBRC 3293</name>
    <dbReference type="NCBI Taxonomy" id="1315969"/>
    <lineage>
        <taxon>Bacteria</taxon>
        <taxon>Pseudomonadati</taxon>
        <taxon>Pseudomonadota</taxon>
        <taxon>Alphaproteobacteria</taxon>
        <taxon>Acetobacterales</taxon>
        <taxon>Acetobacteraceae</taxon>
        <taxon>Gluconobacter</taxon>
    </lineage>
</organism>
<comment type="subunit">
    <text evidence="12">Monomer. Interacts with DnaB.</text>
</comment>
<dbReference type="Gene3D" id="3.40.1360.10">
    <property type="match status" value="1"/>
</dbReference>
<comment type="caution">
    <text evidence="14">The sequence shown here is derived from an EMBL/GenBank/DDBJ whole genome shotgun (WGS) entry which is preliminary data.</text>
</comment>
<dbReference type="InterPro" id="IPR034151">
    <property type="entry name" value="TOPRIM_DnaG_bac"/>
</dbReference>
<dbReference type="EC" id="2.7.7.101" evidence="12"/>
<dbReference type="AlphaFoldDB" id="A0A829WX82"/>
<dbReference type="EMBL" id="BARJ01000002">
    <property type="protein sequence ID" value="GEM15592.1"/>
    <property type="molecule type" value="Genomic_DNA"/>
</dbReference>
<dbReference type="Gene3D" id="3.90.580.10">
    <property type="entry name" value="Zinc finger, CHC2-type domain"/>
    <property type="match status" value="1"/>
</dbReference>
<dbReference type="GO" id="GO:0000428">
    <property type="term" value="C:DNA-directed RNA polymerase complex"/>
    <property type="evidence" value="ECO:0007669"/>
    <property type="project" value="UniProtKB-KW"/>
</dbReference>
<accession>A0A829WX82</accession>
<dbReference type="InterPro" id="IPR006295">
    <property type="entry name" value="DNA_primase_DnaG"/>
</dbReference>
<keyword evidence="11 12" id="KW-0804">Transcription</keyword>
<dbReference type="SMART" id="SM00493">
    <property type="entry name" value="TOPRIM"/>
    <property type="match status" value="1"/>
</dbReference>
<dbReference type="Pfam" id="PF01807">
    <property type="entry name" value="Zn_ribbon_DnaG"/>
    <property type="match status" value="1"/>
</dbReference>
<dbReference type="InterPro" id="IPR037068">
    <property type="entry name" value="DNA_primase_core_N_sf"/>
</dbReference>
<evidence type="ECO:0000256" key="1">
    <source>
        <dbReference type="ARBA" id="ARBA00022478"/>
    </source>
</evidence>
<dbReference type="PROSITE" id="PS50880">
    <property type="entry name" value="TOPRIM"/>
    <property type="match status" value="1"/>
</dbReference>
<dbReference type="InterPro" id="IPR013264">
    <property type="entry name" value="DNAG_N"/>
</dbReference>
<dbReference type="FunFam" id="3.40.1360.10:FF:000002">
    <property type="entry name" value="DNA primase"/>
    <property type="match status" value="1"/>
</dbReference>
<dbReference type="InterPro" id="IPR006171">
    <property type="entry name" value="TOPRIM_dom"/>
</dbReference>
<dbReference type="GO" id="GO:0006269">
    <property type="term" value="P:DNA replication, synthesis of primer"/>
    <property type="evidence" value="ECO:0007669"/>
    <property type="project" value="UniProtKB-UniRule"/>
</dbReference>
<sequence length="630" mass="70423">METSFPNPHERLFLPMAIDAAFLDELRNRTPLPSLIGRRNKLVRSGRNWKTCCPFHGEKTPSFYIYDDHFHCFGCGVHGDAISYVMQSEGRSFPEAVEQLASEAGLEVPKADPRTEARAREAQSLGDVLNLVQESYRRRLYRPEGREGLAYLRGRGLTEETIERFGLGWSGDGRQLLDELRPHGVTVEMLIRAGVMRVDEQGAPKGELFFNRVTFPIRDRRGRMMSFGARTLGDGQPKYLNGPETALFSKRRTLFNLDLAREAVHRGADLVVVEGYMDVIAMDQAGFGGAVAPLGTAMGEEQLELLWRMSPSPILCLDGDAAGARAALRVCEVSLPLLSPERTIRFCRLDPKDDPDSLIRSRGPRAMQEALSGATSMAEELFGLLTVGLVDPGPDQRAALREKLVALSRLIPDKALASEYRSTLLDMFFARFRRKKTFQRKGSESLPLSTQAPGAMRDVESGNLERLNIMTAMLLHHPDILPEVEQAYSGLHLTPELDRLRSALLDWSCQEEEQDALTEEGCMAWLEEHGLADLAGRVKGGPLPRSVGDGKVKDEILKVDVIESWWHFYALVNFQTFERTLEEDVTRAVIEGDVEPFVDENGQSGLRFPNALMTRLRVRDALKSGERVGE</sequence>
<comment type="function">
    <text evidence="12">RNA polymerase that catalyzes the synthesis of short RNA molecules used as primers for DNA polymerase during DNA replication.</text>
</comment>
<dbReference type="NCBIfam" id="TIGR01391">
    <property type="entry name" value="dnaG"/>
    <property type="match status" value="1"/>
</dbReference>
<dbReference type="SUPFAM" id="SSF56731">
    <property type="entry name" value="DNA primase core"/>
    <property type="match status" value="1"/>
</dbReference>